<protein>
    <submittedName>
        <fullName evidence="18">L-type lectin-domain containing receptor kinase IX.1-like</fullName>
    </submittedName>
</protein>
<comment type="similarity">
    <text evidence="2">Belongs to the leguminous lectin family.</text>
</comment>
<dbReference type="FunFam" id="1.10.510.10:FF:000522">
    <property type="entry name" value="L-type lectin-domain containing receptor kinase IX.1"/>
    <property type="match status" value="1"/>
</dbReference>
<evidence type="ECO:0000256" key="9">
    <source>
        <dbReference type="ARBA" id="ARBA00022741"/>
    </source>
</evidence>
<evidence type="ECO:0000256" key="16">
    <source>
        <dbReference type="SAM" id="Phobius"/>
    </source>
</evidence>
<dbReference type="Gene3D" id="2.60.120.200">
    <property type="match status" value="1"/>
</dbReference>
<dbReference type="Gramene" id="Jr11_30410_p1">
    <property type="protein sequence ID" value="cds.Jr11_30410_p1"/>
    <property type="gene ID" value="Jr11_30410"/>
</dbReference>
<accession>A0A2I4G6P8</accession>
<evidence type="ECO:0000313" key="17">
    <source>
        <dbReference type="Proteomes" id="UP000235220"/>
    </source>
</evidence>
<dbReference type="InterPro" id="IPR008271">
    <property type="entry name" value="Ser/Thr_kinase_AS"/>
</dbReference>
<evidence type="ECO:0000256" key="2">
    <source>
        <dbReference type="ARBA" id="ARBA00007606"/>
    </source>
</evidence>
<dbReference type="PROSITE" id="PS00108">
    <property type="entry name" value="PROTEIN_KINASE_ST"/>
    <property type="match status" value="1"/>
</dbReference>
<dbReference type="AlphaFoldDB" id="A0A2I4G6P8"/>
<evidence type="ECO:0000256" key="8">
    <source>
        <dbReference type="ARBA" id="ARBA00022734"/>
    </source>
</evidence>
<evidence type="ECO:0000256" key="3">
    <source>
        <dbReference type="ARBA" id="ARBA00008536"/>
    </source>
</evidence>
<dbReference type="InterPro" id="IPR001220">
    <property type="entry name" value="Legume_lectin_dom"/>
</dbReference>
<dbReference type="FunFam" id="3.30.200.20:FF:000529">
    <property type="entry name" value="L-type lectin-domain containing receptor kinase IX.1"/>
    <property type="match status" value="1"/>
</dbReference>
<dbReference type="Gene3D" id="1.10.510.10">
    <property type="entry name" value="Transferase(Phosphotransferase) domain 1"/>
    <property type="match status" value="1"/>
</dbReference>
<evidence type="ECO:0000256" key="4">
    <source>
        <dbReference type="ARBA" id="ARBA00010217"/>
    </source>
</evidence>
<dbReference type="InterPro" id="IPR013320">
    <property type="entry name" value="ConA-like_dom_sf"/>
</dbReference>
<keyword evidence="7" id="KW-0732">Signal</keyword>
<proteinExistence type="inferred from homology"/>
<dbReference type="InterPro" id="IPR017441">
    <property type="entry name" value="Protein_kinase_ATP_BS"/>
</dbReference>
<name>A0A2I4G6P8_JUGRE</name>
<keyword evidence="14" id="KW-0675">Receptor</keyword>
<dbReference type="GO" id="GO:0030246">
    <property type="term" value="F:carbohydrate binding"/>
    <property type="evidence" value="ECO:0007669"/>
    <property type="project" value="UniProtKB-KW"/>
</dbReference>
<keyword evidence="10" id="KW-0418">Kinase</keyword>
<dbReference type="SUPFAM" id="SSF49899">
    <property type="entry name" value="Concanavalin A-like lectins/glucanases"/>
    <property type="match status" value="1"/>
</dbReference>
<dbReference type="GO" id="GO:0004672">
    <property type="term" value="F:protein kinase activity"/>
    <property type="evidence" value="ECO:0007669"/>
    <property type="project" value="InterPro"/>
</dbReference>
<evidence type="ECO:0000256" key="10">
    <source>
        <dbReference type="ARBA" id="ARBA00022777"/>
    </source>
</evidence>
<evidence type="ECO:0000256" key="7">
    <source>
        <dbReference type="ARBA" id="ARBA00022729"/>
    </source>
</evidence>
<dbReference type="OrthoDB" id="4062651at2759"/>
<evidence type="ECO:0000256" key="15">
    <source>
        <dbReference type="SAM" id="MobiDB-lite"/>
    </source>
</evidence>
<dbReference type="GO" id="GO:0005886">
    <property type="term" value="C:plasma membrane"/>
    <property type="evidence" value="ECO:0000318"/>
    <property type="project" value="GO_Central"/>
</dbReference>
<dbReference type="GeneID" id="109005203"/>
<evidence type="ECO:0000256" key="12">
    <source>
        <dbReference type="ARBA" id="ARBA00022989"/>
    </source>
</evidence>
<reference evidence="18" key="1">
    <citation type="submission" date="2025-08" db="UniProtKB">
        <authorList>
            <consortium name="RefSeq"/>
        </authorList>
    </citation>
    <scope>IDENTIFICATION</scope>
    <source>
        <tissue evidence="18">Leaves</tissue>
    </source>
</reference>
<dbReference type="SUPFAM" id="SSF56112">
    <property type="entry name" value="Protein kinase-like (PK-like)"/>
    <property type="match status" value="1"/>
</dbReference>
<keyword evidence="8" id="KW-0430">Lectin</keyword>
<feature type="transmembrane region" description="Helical" evidence="16">
    <location>
        <begin position="18"/>
        <end position="37"/>
    </location>
</feature>
<feature type="transmembrane region" description="Helical" evidence="16">
    <location>
        <begin position="273"/>
        <end position="297"/>
    </location>
</feature>
<evidence type="ECO:0000313" key="18">
    <source>
        <dbReference type="RefSeq" id="XP_018839560.1"/>
    </source>
</evidence>
<feature type="region of interest" description="Disordered" evidence="15">
    <location>
        <begin position="618"/>
        <end position="654"/>
    </location>
</feature>
<comment type="similarity">
    <text evidence="3">In the N-terminal section; belongs to the leguminous lectin family.</text>
</comment>
<evidence type="ECO:0000256" key="14">
    <source>
        <dbReference type="ARBA" id="ARBA00023170"/>
    </source>
</evidence>
<dbReference type="Pfam" id="PF00139">
    <property type="entry name" value="Lectin_legB"/>
    <property type="match status" value="1"/>
</dbReference>
<keyword evidence="9" id="KW-0547">Nucleotide-binding</keyword>
<dbReference type="Gene3D" id="3.30.200.20">
    <property type="entry name" value="Phosphorylase Kinase, domain 1"/>
    <property type="match status" value="1"/>
</dbReference>
<dbReference type="Pfam" id="PF00069">
    <property type="entry name" value="Pkinase"/>
    <property type="match status" value="1"/>
</dbReference>
<comment type="subcellular location">
    <subcellularLocation>
        <location evidence="1">Membrane</location>
        <topology evidence="1">Single-pass type I membrane protein</topology>
    </subcellularLocation>
</comment>
<dbReference type="InterPro" id="IPR011009">
    <property type="entry name" value="Kinase-like_dom_sf"/>
</dbReference>
<keyword evidence="17" id="KW-1185">Reference proteome</keyword>
<keyword evidence="5" id="KW-0808">Transferase</keyword>
<dbReference type="SMART" id="SM00220">
    <property type="entry name" value="S_TKc"/>
    <property type="match status" value="1"/>
</dbReference>
<evidence type="ECO:0000256" key="11">
    <source>
        <dbReference type="ARBA" id="ARBA00022840"/>
    </source>
</evidence>
<dbReference type="PANTHER" id="PTHR27007">
    <property type="match status" value="1"/>
</dbReference>
<gene>
    <name evidence="18" type="primary">LOC109005203</name>
</gene>
<dbReference type="KEGG" id="jre:109005203"/>
<dbReference type="Proteomes" id="UP000235220">
    <property type="component" value="Chromosome 11"/>
</dbReference>
<dbReference type="GO" id="GO:0005524">
    <property type="term" value="F:ATP binding"/>
    <property type="evidence" value="ECO:0007669"/>
    <property type="project" value="UniProtKB-UniRule"/>
</dbReference>
<dbReference type="PROSITE" id="PS00107">
    <property type="entry name" value="PROTEIN_KINASE_ATP"/>
    <property type="match status" value="1"/>
</dbReference>
<keyword evidence="13 16" id="KW-0472">Membrane</keyword>
<evidence type="ECO:0000256" key="6">
    <source>
        <dbReference type="ARBA" id="ARBA00022692"/>
    </source>
</evidence>
<dbReference type="PROSITE" id="PS50011">
    <property type="entry name" value="PROTEIN_KINASE_DOM"/>
    <property type="match status" value="1"/>
</dbReference>
<dbReference type="RefSeq" id="XP_018839560.1">
    <property type="nucleotide sequence ID" value="XM_018984015.2"/>
</dbReference>
<evidence type="ECO:0000256" key="1">
    <source>
        <dbReference type="ARBA" id="ARBA00004479"/>
    </source>
</evidence>
<organism evidence="17 18">
    <name type="scientific">Juglans regia</name>
    <name type="common">English walnut</name>
    <dbReference type="NCBI Taxonomy" id="51240"/>
    <lineage>
        <taxon>Eukaryota</taxon>
        <taxon>Viridiplantae</taxon>
        <taxon>Streptophyta</taxon>
        <taxon>Embryophyta</taxon>
        <taxon>Tracheophyta</taxon>
        <taxon>Spermatophyta</taxon>
        <taxon>Magnoliopsida</taxon>
        <taxon>eudicotyledons</taxon>
        <taxon>Gunneridae</taxon>
        <taxon>Pentapetalae</taxon>
        <taxon>rosids</taxon>
        <taxon>fabids</taxon>
        <taxon>Fagales</taxon>
        <taxon>Juglandaceae</taxon>
        <taxon>Juglans</taxon>
    </lineage>
</organism>
<dbReference type="CDD" id="cd06899">
    <property type="entry name" value="lectin_legume_LecRK_Arcelin_ConA"/>
    <property type="match status" value="1"/>
</dbReference>
<evidence type="ECO:0000256" key="5">
    <source>
        <dbReference type="ARBA" id="ARBA00022679"/>
    </source>
</evidence>
<dbReference type="InterPro" id="IPR050528">
    <property type="entry name" value="L-type_Lectin-RKs"/>
</dbReference>
<keyword evidence="6 16" id="KW-0812">Transmembrane</keyword>
<dbReference type="STRING" id="51240.A0A2I4G6P8"/>
<feature type="compositionally biased region" description="Low complexity" evidence="15">
    <location>
        <begin position="632"/>
        <end position="654"/>
    </location>
</feature>
<keyword evidence="11" id="KW-0067">ATP-binding</keyword>
<dbReference type="InterPro" id="IPR000719">
    <property type="entry name" value="Prot_kinase_dom"/>
</dbReference>
<evidence type="ECO:0000256" key="13">
    <source>
        <dbReference type="ARBA" id="ARBA00023136"/>
    </source>
</evidence>
<sequence>MVSYNILSFTMSPTSLHFLNFPCIFLFVFFQICIHFAHPFSFHLDRDSSNPNINYEGDARLSIGKIVLLASDLPYRVGRAKYAKPLQLWDSCLTGSYGADFTTHFSFTIDNVSGPSGLAFFLARVGYELPPNSAGGELGLFNSTSDSDMTKNRIVMVEFHTSMQRVGISENSPRSTVSTSWDAKSHAGKAANVWITYKASTKNLSVFWTYEKNPVFKGKSYLSCHLDLKEVLPQCVKIGFSASTSSTHERYTIHSWDFHSNLNQSCNKMRRTILATSVAAGFLIMMLLTSIIGWLVLKRRRIGNDQSHGNDADSESSISTNLEREALPRKFSYLELLAATNGFAKDRKLGQGGSGQVYKGTLSDLGRPVAVKRILTESEHSQSLFINEVKIISRLIHRNLVQLIGWCHEQGEFLLVYEHMANGSLDHHLYGKGEALPWNARYKIVSGLASALHYLHEEAEQYCVLHRDIKSANILLDTDFSTKLGDFGAAKLVDPRLTPRRSRVVGTYGYMAPEYANEGRDSKESDMFSFGVVALEISCGRRTFQDGEFHVSLVTWVWELYLAGDILKAADEKLGMDFHEDEIKRLLVVGLWCTQPNDRKRPKAGQVIKVLRLEAPLPELPHDMHDPGFHPLSPQSQDQSSSFQLTSSLDDLGR</sequence>
<comment type="similarity">
    <text evidence="4">In the C-terminal section; belongs to the protein kinase superfamily. Ser/Thr protein kinase family.</text>
</comment>
<keyword evidence="12 16" id="KW-1133">Transmembrane helix</keyword>